<evidence type="ECO:0000313" key="2">
    <source>
        <dbReference type="Proteomes" id="UP001161247"/>
    </source>
</evidence>
<gene>
    <name evidence="1" type="ORF">OLC1_LOCUS23804</name>
</gene>
<organism evidence="1 2">
    <name type="scientific">Oldenlandia corymbosa var. corymbosa</name>
    <dbReference type="NCBI Taxonomy" id="529605"/>
    <lineage>
        <taxon>Eukaryota</taxon>
        <taxon>Viridiplantae</taxon>
        <taxon>Streptophyta</taxon>
        <taxon>Embryophyta</taxon>
        <taxon>Tracheophyta</taxon>
        <taxon>Spermatophyta</taxon>
        <taxon>Magnoliopsida</taxon>
        <taxon>eudicotyledons</taxon>
        <taxon>Gunneridae</taxon>
        <taxon>Pentapetalae</taxon>
        <taxon>asterids</taxon>
        <taxon>lamiids</taxon>
        <taxon>Gentianales</taxon>
        <taxon>Rubiaceae</taxon>
        <taxon>Rubioideae</taxon>
        <taxon>Spermacoceae</taxon>
        <taxon>Hedyotis-Oldenlandia complex</taxon>
        <taxon>Oldenlandia</taxon>
    </lineage>
</organism>
<keyword evidence="2" id="KW-1185">Reference proteome</keyword>
<evidence type="ECO:0000313" key="1">
    <source>
        <dbReference type="EMBL" id="CAI9117803.1"/>
    </source>
</evidence>
<dbReference type="AlphaFoldDB" id="A0AAV1EDZ4"/>
<dbReference type="EMBL" id="OX459126">
    <property type="protein sequence ID" value="CAI9117803.1"/>
    <property type="molecule type" value="Genomic_DNA"/>
</dbReference>
<reference evidence="1" key="1">
    <citation type="submission" date="2023-03" db="EMBL/GenBank/DDBJ databases">
        <authorList>
            <person name="Julca I."/>
        </authorList>
    </citation>
    <scope>NUCLEOTIDE SEQUENCE</scope>
</reference>
<name>A0AAV1EDZ4_OLDCO</name>
<sequence>MVTDSVGSINEASKQIGKQFAIALKCTLGRHCSLDFNLCGGVRCRPKVHVNEWINGSLKNMLVIFSKSISSAQHNQRFGYDRIHVELYVYAGMQELLGVMKFNAYISCEVKHFCKKAKVDDLHRPKKMVYYRRPQDPPGTEE</sequence>
<dbReference type="Proteomes" id="UP001161247">
    <property type="component" value="Chromosome 9"/>
</dbReference>
<proteinExistence type="predicted"/>
<protein>
    <submittedName>
        <fullName evidence="1">OLC1v1019288C1</fullName>
    </submittedName>
</protein>
<accession>A0AAV1EDZ4</accession>